<reference evidence="2" key="1">
    <citation type="submission" date="2012-11" db="EMBL/GenBank/DDBJ databases">
        <authorList>
            <person name="Lucero-Rivera Y.E."/>
            <person name="Tovar-Ramirez D."/>
        </authorList>
    </citation>
    <scope>NUCLEOTIDE SEQUENCE [LARGE SCALE GENOMIC DNA]</scope>
    <source>
        <strain evidence="2">Araruama</strain>
    </source>
</reference>
<dbReference type="Proteomes" id="UP000189670">
    <property type="component" value="Unassembled WGS sequence"/>
</dbReference>
<dbReference type="EMBL" id="ATBP01000422">
    <property type="protein sequence ID" value="ETR70447.1"/>
    <property type="molecule type" value="Genomic_DNA"/>
</dbReference>
<comment type="caution">
    <text evidence="1">The sequence shown here is derived from an EMBL/GenBank/DDBJ whole genome shotgun (WGS) entry which is preliminary data.</text>
</comment>
<sequence length="432" mass="49960">MKLKQIINNSAVMLLIWVLVSFPYHAFAVNYSEGLPVSKALGAWQNPNIGFVFDAITDVSDIEDQWHSFSTLGINVRSAELAVSASIDPFASLHGNFNFSEHGSALHEGYVIFPTLPMNLKVKAGHMLANFGRWNSFHTHAMPFVSEPRIYMEYLGGHFSSNGAEFSWLMPIDHYFEITLAVYEKIAGHTHDEDPERECFENEADRIAFELGYTKHGNHYHTPDGRIIYPEELVDPLEPTTESKINKGADDLAFGGRMTTSFEFGLDFSLDMGCSFVHQAGYKYSQRIDDYAYPKTVIGADMTLFWHPLTQNRYRNLDLGVEYLANLESFERVTHDLILEDEHQRDGLFAYLHYQHNPTWHYGCFSEHFYSREGEKFQKNRSGVFLSYHLSHFQFFRMEYSHYKYSKNVDPVNRFILQYDAVIGYHTHGRQR</sequence>
<proteinExistence type="predicted"/>
<accession>A0A1V1P6F2</accession>
<evidence type="ECO:0000313" key="2">
    <source>
        <dbReference type="Proteomes" id="UP000189670"/>
    </source>
</evidence>
<name>A0A1V1P6F2_9BACT</name>
<dbReference type="AlphaFoldDB" id="A0A1V1P6F2"/>
<organism evidence="1 2">
    <name type="scientific">Candidatus Magnetoglobus multicellularis str. Araruama</name>
    <dbReference type="NCBI Taxonomy" id="890399"/>
    <lineage>
        <taxon>Bacteria</taxon>
        <taxon>Pseudomonadati</taxon>
        <taxon>Thermodesulfobacteriota</taxon>
        <taxon>Desulfobacteria</taxon>
        <taxon>Desulfobacterales</taxon>
        <taxon>Desulfobacteraceae</taxon>
        <taxon>Candidatus Magnetoglobus</taxon>
    </lineage>
</organism>
<gene>
    <name evidence="1" type="ORF">OMM_03234</name>
</gene>
<evidence type="ECO:0000313" key="1">
    <source>
        <dbReference type="EMBL" id="ETR70447.1"/>
    </source>
</evidence>
<protein>
    <submittedName>
        <fullName evidence="1">Uncharacterized protein</fullName>
    </submittedName>
</protein>